<organism evidence="1 2">
    <name type="scientific">Romanomermis culicivorax</name>
    <name type="common">Nematode worm</name>
    <dbReference type="NCBI Taxonomy" id="13658"/>
    <lineage>
        <taxon>Eukaryota</taxon>
        <taxon>Metazoa</taxon>
        <taxon>Ecdysozoa</taxon>
        <taxon>Nematoda</taxon>
        <taxon>Enoplea</taxon>
        <taxon>Dorylaimia</taxon>
        <taxon>Mermithida</taxon>
        <taxon>Mermithoidea</taxon>
        <taxon>Mermithidae</taxon>
        <taxon>Romanomermis</taxon>
    </lineage>
</organism>
<dbReference type="Proteomes" id="UP000887565">
    <property type="component" value="Unplaced"/>
</dbReference>
<name>A0A915JIP6_ROMCU</name>
<reference evidence="2" key="1">
    <citation type="submission" date="2022-11" db="UniProtKB">
        <authorList>
            <consortium name="WormBaseParasite"/>
        </authorList>
    </citation>
    <scope>IDENTIFICATION</scope>
</reference>
<evidence type="ECO:0000313" key="1">
    <source>
        <dbReference type="Proteomes" id="UP000887565"/>
    </source>
</evidence>
<dbReference type="AlphaFoldDB" id="A0A915JIP6"/>
<dbReference type="WBParaSite" id="nRc.2.0.1.t26015-RA">
    <property type="protein sequence ID" value="nRc.2.0.1.t26015-RA"/>
    <property type="gene ID" value="nRc.2.0.1.g26015"/>
</dbReference>
<evidence type="ECO:0000313" key="2">
    <source>
        <dbReference type="WBParaSite" id="nRc.2.0.1.t26015-RA"/>
    </source>
</evidence>
<sequence>MYKIYPLAPNVDLEAATEFSDSVVRLCCLSSKFRLIFAIRSFKSSSFSSSSLQTTRVACFLSKILGRIIFGATERSQVGGVVDTSAAAEAPVSKMRYSLDDGMRFVTERKDDLFIANIVHINIHCPQTINAVVERLFVLGHFF</sequence>
<keyword evidence="1" id="KW-1185">Reference proteome</keyword>
<proteinExistence type="predicted"/>
<protein>
    <submittedName>
        <fullName evidence="2">Uncharacterized protein</fullName>
    </submittedName>
</protein>
<accession>A0A915JIP6</accession>